<dbReference type="PANTHER" id="PTHR15140:SF56">
    <property type="entry name" value="NB-ARC DOMAIN-CONTAINING PROTEIN"/>
    <property type="match status" value="1"/>
</dbReference>
<reference evidence="1 2" key="1">
    <citation type="submission" date="2024-11" db="EMBL/GenBank/DDBJ databases">
        <title>A near-complete genome assembly of Cinchona calisaya.</title>
        <authorList>
            <person name="Lian D.C."/>
            <person name="Zhao X.W."/>
            <person name="Wei L."/>
        </authorList>
    </citation>
    <scope>NUCLEOTIDE SEQUENCE [LARGE SCALE GENOMIC DNA]</scope>
    <source>
        <tissue evidence="1">Nenye</tissue>
    </source>
</reference>
<organism evidence="1 2">
    <name type="scientific">Cinchona calisaya</name>
    <dbReference type="NCBI Taxonomy" id="153742"/>
    <lineage>
        <taxon>Eukaryota</taxon>
        <taxon>Viridiplantae</taxon>
        <taxon>Streptophyta</taxon>
        <taxon>Embryophyta</taxon>
        <taxon>Tracheophyta</taxon>
        <taxon>Spermatophyta</taxon>
        <taxon>Magnoliopsida</taxon>
        <taxon>eudicotyledons</taxon>
        <taxon>Gunneridae</taxon>
        <taxon>Pentapetalae</taxon>
        <taxon>asterids</taxon>
        <taxon>lamiids</taxon>
        <taxon>Gentianales</taxon>
        <taxon>Rubiaceae</taxon>
        <taxon>Cinchonoideae</taxon>
        <taxon>Cinchoneae</taxon>
        <taxon>Cinchona</taxon>
    </lineage>
</organism>
<dbReference type="Proteomes" id="UP001630127">
    <property type="component" value="Unassembled WGS sequence"/>
</dbReference>
<name>A0ABD2Y128_9GENT</name>
<protein>
    <submittedName>
        <fullName evidence="1">Uncharacterized protein</fullName>
    </submittedName>
</protein>
<dbReference type="SUPFAM" id="SSF52058">
    <property type="entry name" value="L domain-like"/>
    <property type="match status" value="1"/>
</dbReference>
<gene>
    <name evidence="1" type="ORF">ACH5RR_038477</name>
</gene>
<evidence type="ECO:0000313" key="1">
    <source>
        <dbReference type="EMBL" id="KAL3499384.1"/>
    </source>
</evidence>
<keyword evidence="2" id="KW-1185">Reference proteome</keyword>
<dbReference type="AlphaFoldDB" id="A0ABD2Y128"/>
<comment type="caution">
    <text evidence="1">The sequence shown here is derived from an EMBL/GenBank/DDBJ whole genome shotgun (WGS) entry which is preliminary data.</text>
</comment>
<dbReference type="EMBL" id="JBJUIK010000016">
    <property type="protein sequence ID" value="KAL3499384.1"/>
    <property type="molecule type" value="Genomic_DNA"/>
</dbReference>
<evidence type="ECO:0000313" key="2">
    <source>
        <dbReference type="Proteomes" id="UP001630127"/>
    </source>
</evidence>
<accession>A0ABD2Y128</accession>
<sequence length="102" mass="11686">MAANGQSSLFATLFRLEELENLKLLNDDVAFKLHDLPPENLFPIKLTRFTLLNTSLDWRKMSTLGKLENLEVLKLKDNAHQGELRVTEDGGFRNLKIRLYGS</sequence>
<dbReference type="PANTHER" id="PTHR15140">
    <property type="entry name" value="TUBULIN-SPECIFIC CHAPERONE E"/>
    <property type="match status" value="1"/>
</dbReference>
<proteinExistence type="predicted"/>